<evidence type="ECO:0000313" key="1">
    <source>
        <dbReference type="EMBL" id="MQL76662.1"/>
    </source>
</evidence>
<sequence>MKKATGLQFATGSYEEGDRAVRTGREIATARSSHSERDGGAVATRPQNAAYRAIAFTGSAPESDRERACSWIAVQSCLILTQALDDGKTIPVKVLSKEQVGAPVVGDLNPIDLQDKSINSAPAIMEDVQISSSMGGVQDVPDPPVVIPGSAVADIVGCDDALMPSSSVQGVQLDDGFVPISGKIIGKPIGYPVGAPAEPPDPTHVHVSFVGKVCETRGCQNSYLFAQERLCQFFSTS</sequence>
<evidence type="ECO:0000313" key="2">
    <source>
        <dbReference type="Proteomes" id="UP000652761"/>
    </source>
</evidence>
<dbReference type="Proteomes" id="UP000652761">
    <property type="component" value="Unassembled WGS sequence"/>
</dbReference>
<dbReference type="AlphaFoldDB" id="A0A843TVE0"/>
<gene>
    <name evidence="1" type="ORF">Taro_009054</name>
</gene>
<keyword evidence="2" id="KW-1185">Reference proteome</keyword>
<dbReference type="EMBL" id="NMUH01000311">
    <property type="protein sequence ID" value="MQL76662.1"/>
    <property type="molecule type" value="Genomic_DNA"/>
</dbReference>
<reference evidence="1" key="1">
    <citation type="submission" date="2017-07" db="EMBL/GenBank/DDBJ databases">
        <title>Taro Niue Genome Assembly and Annotation.</title>
        <authorList>
            <person name="Atibalentja N."/>
            <person name="Keating K."/>
            <person name="Fields C.J."/>
        </authorList>
    </citation>
    <scope>NUCLEOTIDE SEQUENCE</scope>
    <source>
        <strain evidence="1">Niue_2</strain>
        <tissue evidence="1">Leaf</tissue>
    </source>
</reference>
<name>A0A843TVE0_COLES</name>
<organism evidence="1 2">
    <name type="scientific">Colocasia esculenta</name>
    <name type="common">Wild taro</name>
    <name type="synonym">Arum esculentum</name>
    <dbReference type="NCBI Taxonomy" id="4460"/>
    <lineage>
        <taxon>Eukaryota</taxon>
        <taxon>Viridiplantae</taxon>
        <taxon>Streptophyta</taxon>
        <taxon>Embryophyta</taxon>
        <taxon>Tracheophyta</taxon>
        <taxon>Spermatophyta</taxon>
        <taxon>Magnoliopsida</taxon>
        <taxon>Liliopsida</taxon>
        <taxon>Araceae</taxon>
        <taxon>Aroideae</taxon>
        <taxon>Colocasieae</taxon>
        <taxon>Colocasia</taxon>
    </lineage>
</organism>
<proteinExistence type="predicted"/>
<protein>
    <submittedName>
        <fullName evidence="1">Uncharacterized protein</fullName>
    </submittedName>
</protein>
<accession>A0A843TVE0</accession>
<comment type="caution">
    <text evidence="1">The sequence shown here is derived from an EMBL/GenBank/DDBJ whole genome shotgun (WGS) entry which is preliminary data.</text>
</comment>